<dbReference type="Pfam" id="PF13676">
    <property type="entry name" value="TIR_2"/>
    <property type="match status" value="1"/>
</dbReference>
<evidence type="ECO:0000313" key="2">
    <source>
        <dbReference type="EMBL" id="KFN08261.1"/>
    </source>
</evidence>
<evidence type="ECO:0000313" key="3">
    <source>
        <dbReference type="Proteomes" id="UP000029278"/>
    </source>
</evidence>
<dbReference type="PATRIC" id="fig|44252.3.peg.3222"/>
<dbReference type="GeneID" id="77007510"/>
<evidence type="ECO:0000259" key="1">
    <source>
        <dbReference type="Pfam" id="PF13676"/>
    </source>
</evidence>
<dbReference type="Gene3D" id="3.40.50.10140">
    <property type="entry name" value="Toll/interleukin-1 receptor homology (TIR) domain"/>
    <property type="match status" value="1"/>
</dbReference>
<dbReference type="AlphaFoldDB" id="A0A090ZVV2"/>
<dbReference type="HOGENOM" id="CLU_115440_0_0_9"/>
<protein>
    <submittedName>
        <fullName evidence="2">TIR domain protein</fullName>
    </submittedName>
</protein>
<organism evidence="2 3">
    <name type="scientific">Paenibacillus macerans</name>
    <name type="common">Bacillus macerans</name>
    <dbReference type="NCBI Taxonomy" id="44252"/>
    <lineage>
        <taxon>Bacteria</taxon>
        <taxon>Bacillati</taxon>
        <taxon>Bacillota</taxon>
        <taxon>Bacilli</taxon>
        <taxon>Bacillales</taxon>
        <taxon>Paenibacillaceae</taxon>
        <taxon>Paenibacillus</taxon>
    </lineage>
</organism>
<gene>
    <name evidence="2" type="ORF">DJ90_1606</name>
</gene>
<dbReference type="InterPro" id="IPR000157">
    <property type="entry name" value="TIR_dom"/>
</dbReference>
<proteinExistence type="predicted"/>
<dbReference type="GO" id="GO:0007165">
    <property type="term" value="P:signal transduction"/>
    <property type="evidence" value="ECO:0007669"/>
    <property type="project" value="InterPro"/>
</dbReference>
<dbReference type="RefSeq" id="WP_036623372.1">
    <property type="nucleotide sequence ID" value="NZ_JAKOBR010000018.1"/>
</dbReference>
<dbReference type="Proteomes" id="UP000029278">
    <property type="component" value="Unassembled WGS sequence"/>
</dbReference>
<reference evidence="2 3" key="1">
    <citation type="submission" date="2014-04" db="EMBL/GenBank/DDBJ databases">
        <authorList>
            <person name="Bishop-Lilly K.A."/>
            <person name="Broomall S.M."/>
            <person name="Chain P.S."/>
            <person name="Chertkov O."/>
            <person name="Coyne S.R."/>
            <person name="Daligault H.E."/>
            <person name="Davenport K.W."/>
            <person name="Erkkila T."/>
            <person name="Frey K.G."/>
            <person name="Gibbons H.S."/>
            <person name="Gu W."/>
            <person name="Jaissle J."/>
            <person name="Johnson S.L."/>
            <person name="Koroleva G.I."/>
            <person name="Ladner J.T."/>
            <person name="Lo C.-C."/>
            <person name="Minogue T.D."/>
            <person name="Munk C."/>
            <person name="Palacios G.F."/>
            <person name="Redden C.L."/>
            <person name="Rosenzweig C.N."/>
            <person name="Scholz M.B."/>
            <person name="Teshima H."/>
            <person name="Xu Y."/>
        </authorList>
    </citation>
    <scope>NUCLEOTIDE SEQUENCE [LARGE SCALE GENOMIC DNA]</scope>
    <source>
        <strain evidence="2 3">8244</strain>
    </source>
</reference>
<accession>A0A090ZVV2</accession>
<name>A0A090ZVV2_PAEMA</name>
<dbReference type="OrthoDB" id="9810385at2"/>
<dbReference type="EMBL" id="JMQA01000029">
    <property type="protein sequence ID" value="KFN08261.1"/>
    <property type="molecule type" value="Genomic_DNA"/>
</dbReference>
<sequence length="183" mass="21141">MALFTRDALISRANLELQKSYNSKTPGNILSESYLAFSSVKIYDIFLSHSFLDAKVILGLKKTLEDMNYAVYVDWIDDRQLSRNNVNAATANQLRQRMKNCKSLFFATSDNSSESKWMPWELGYFDELKNKVAILPITTSTAKNGYEGQEYLGLYDYADNVNGQIFIRCLNRTYKTYKSWLEN</sequence>
<dbReference type="SUPFAM" id="SSF52200">
    <property type="entry name" value="Toll/Interleukin receptor TIR domain"/>
    <property type="match status" value="1"/>
</dbReference>
<feature type="domain" description="TIR" evidence="1">
    <location>
        <begin position="45"/>
        <end position="141"/>
    </location>
</feature>
<comment type="caution">
    <text evidence="2">The sequence shown here is derived from an EMBL/GenBank/DDBJ whole genome shotgun (WGS) entry which is preliminary data.</text>
</comment>
<dbReference type="InterPro" id="IPR035897">
    <property type="entry name" value="Toll_tir_struct_dom_sf"/>
</dbReference>
<keyword evidence="3" id="KW-1185">Reference proteome</keyword>
<dbReference type="STRING" id="44252.DJ90_1606"/>